<dbReference type="InterPro" id="IPR050712">
    <property type="entry name" value="NAD(P)H-dep_reductase"/>
</dbReference>
<dbReference type="RefSeq" id="WP_126459143.1">
    <property type="nucleotide sequence ID" value="NZ_AP018721.1"/>
</dbReference>
<dbReference type="PANTHER" id="PTHR30543">
    <property type="entry name" value="CHROMATE REDUCTASE"/>
    <property type="match status" value="1"/>
</dbReference>
<dbReference type="PANTHER" id="PTHR30543:SF21">
    <property type="entry name" value="NAD(P)H-DEPENDENT FMN REDUCTASE LOT6"/>
    <property type="match status" value="1"/>
</dbReference>
<dbReference type="GO" id="GO:0010181">
    <property type="term" value="F:FMN binding"/>
    <property type="evidence" value="ECO:0007669"/>
    <property type="project" value="TreeGrafter"/>
</dbReference>
<comment type="caution">
    <text evidence="2">The sequence shown here is derived from an EMBL/GenBank/DDBJ whole genome shotgun (WGS) entry which is preliminary data.</text>
</comment>
<dbReference type="GO" id="GO:0005829">
    <property type="term" value="C:cytosol"/>
    <property type="evidence" value="ECO:0007669"/>
    <property type="project" value="TreeGrafter"/>
</dbReference>
<accession>A0A4R3JZ24</accession>
<evidence type="ECO:0000259" key="1">
    <source>
        <dbReference type="Pfam" id="PF03358"/>
    </source>
</evidence>
<dbReference type="Gene3D" id="3.40.50.360">
    <property type="match status" value="1"/>
</dbReference>
<dbReference type="InterPro" id="IPR005025">
    <property type="entry name" value="FMN_Rdtase-like_dom"/>
</dbReference>
<name>A0A4R3JZ24_9PROT</name>
<reference evidence="2 3" key="1">
    <citation type="submission" date="2019-03" db="EMBL/GenBank/DDBJ databases">
        <title>Genomic Encyclopedia of Type Strains, Phase IV (KMG-IV): sequencing the most valuable type-strain genomes for metagenomic binning, comparative biology and taxonomic classification.</title>
        <authorList>
            <person name="Goeker M."/>
        </authorList>
    </citation>
    <scope>NUCLEOTIDE SEQUENCE [LARGE SCALE GENOMIC DNA]</scope>
    <source>
        <strain evidence="2 3">DSM 103923</strain>
    </source>
</reference>
<dbReference type="GO" id="GO:0016491">
    <property type="term" value="F:oxidoreductase activity"/>
    <property type="evidence" value="ECO:0007669"/>
    <property type="project" value="InterPro"/>
</dbReference>
<dbReference type="Pfam" id="PF03358">
    <property type="entry name" value="FMN_red"/>
    <property type="match status" value="1"/>
</dbReference>
<dbReference type="OrthoDB" id="9812295at2"/>
<proteinExistence type="predicted"/>
<dbReference type="Proteomes" id="UP000295135">
    <property type="component" value="Unassembled WGS sequence"/>
</dbReference>
<evidence type="ECO:0000313" key="2">
    <source>
        <dbReference type="EMBL" id="TCS74073.1"/>
    </source>
</evidence>
<dbReference type="InterPro" id="IPR029039">
    <property type="entry name" value="Flavoprotein-like_sf"/>
</dbReference>
<dbReference type="AlphaFoldDB" id="A0A4R3JZ24"/>
<dbReference type="SUPFAM" id="SSF52218">
    <property type="entry name" value="Flavoproteins"/>
    <property type="match status" value="1"/>
</dbReference>
<evidence type="ECO:0000313" key="3">
    <source>
        <dbReference type="Proteomes" id="UP000295135"/>
    </source>
</evidence>
<protein>
    <submittedName>
        <fullName evidence="2">NAD(P)H-dependent FMN reductase</fullName>
    </submittedName>
</protein>
<dbReference type="EMBL" id="SLZY01000001">
    <property type="protein sequence ID" value="TCS74073.1"/>
    <property type="molecule type" value="Genomic_DNA"/>
</dbReference>
<sequence>MTRILVFAGSTRQGSFNKQLARLAAREVAANGAEATFLDLREFPMPLYDGDLEAGDGPPQHAFRLQEIVAQHHGLIVASPEYNNSISAVLKNTIDWVSRTPRVRGTNPFAGKPAALISASPGSLGGLRGLDAVRNVLNTVGMLVLPGMVAVGHADQAFDQDGGLKDADLARRLRDLTAETVRMSRALSA</sequence>
<organism evidence="2 3">
    <name type="scientific">Sulfuritortus calidifontis</name>
    <dbReference type="NCBI Taxonomy" id="1914471"/>
    <lineage>
        <taxon>Bacteria</taxon>
        <taxon>Pseudomonadati</taxon>
        <taxon>Pseudomonadota</taxon>
        <taxon>Betaproteobacteria</taxon>
        <taxon>Nitrosomonadales</taxon>
        <taxon>Thiobacillaceae</taxon>
        <taxon>Sulfuritortus</taxon>
    </lineage>
</organism>
<feature type="domain" description="NADPH-dependent FMN reductase-like" evidence="1">
    <location>
        <begin position="2"/>
        <end position="154"/>
    </location>
</feature>
<gene>
    <name evidence="2" type="ORF">EDC61_101298</name>
</gene>
<keyword evidence="3" id="KW-1185">Reference proteome</keyword>